<reference evidence="2 3" key="1">
    <citation type="journal article" date="2013" name="PLoS Genet.">
        <title>The genome and development-dependent transcriptomes of Pyronema confluens: a window into fungal evolution.</title>
        <authorList>
            <person name="Traeger S."/>
            <person name="Altegoer F."/>
            <person name="Freitag M."/>
            <person name="Gabaldon T."/>
            <person name="Kempken F."/>
            <person name="Kumar A."/>
            <person name="Marcet-Houben M."/>
            <person name="Poggeler S."/>
            <person name="Stajich J.E."/>
            <person name="Nowrousian M."/>
        </authorList>
    </citation>
    <scope>NUCLEOTIDE SEQUENCE [LARGE SCALE GENOMIC DNA]</scope>
    <source>
        <strain evidence="3">CBS 100304</strain>
        <tissue evidence="2">Vegetative mycelium</tissue>
    </source>
</reference>
<evidence type="ECO:0000313" key="2">
    <source>
        <dbReference type="EMBL" id="CCX32728.1"/>
    </source>
</evidence>
<feature type="compositionally biased region" description="Basic and acidic residues" evidence="1">
    <location>
        <begin position="102"/>
        <end position="122"/>
    </location>
</feature>
<gene>
    <name evidence="2" type="ORF">PCON_13579</name>
</gene>
<evidence type="ECO:0000313" key="3">
    <source>
        <dbReference type="Proteomes" id="UP000018144"/>
    </source>
</evidence>
<evidence type="ECO:0000256" key="1">
    <source>
        <dbReference type="SAM" id="MobiDB-lite"/>
    </source>
</evidence>
<feature type="compositionally biased region" description="Low complexity" evidence="1">
    <location>
        <begin position="62"/>
        <end position="74"/>
    </location>
</feature>
<dbReference type="Proteomes" id="UP000018144">
    <property type="component" value="Unassembled WGS sequence"/>
</dbReference>
<dbReference type="AlphaFoldDB" id="U4LLB5"/>
<feature type="region of interest" description="Disordered" evidence="1">
    <location>
        <begin position="62"/>
        <end position="130"/>
    </location>
</feature>
<sequence length="130" mass="14020">MDIRSLLNPAATSPVAHVAPVAPVAPPPTPPKTPEPLRFHHYGAGDEGVTDLGIDISVIPISTAPAPKKPTAPIEYDRPRQGVSGRRKNKVPMDPRSVPDGTGDKQWEQRREKMGGPKDGIHAFRLNIKS</sequence>
<accession>U4LLB5</accession>
<name>U4LLB5_PYROM</name>
<feature type="compositionally biased region" description="Pro residues" evidence="1">
    <location>
        <begin position="23"/>
        <end position="34"/>
    </location>
</feature>
<feature type="compositionally biased region" description="Low complexity" evidence="1">
    <location>
        <begin position="9"/>
        <end position="22"/>
    </location>
</feature>
<keyword evidence="3" id="KW-1185">Reference proteome</keyword>
<dbReference type="EMBL" id="HF935907">
    <property type="protein sequence ID" value="CCX32728.1"/>
    <property type="molecule type" value="Genomic_DNA"/>
</dbReference>
<feature type="region of interest" description="Disordered" evidence="1">
    <location>
        <begin position="1"/>
        <end position="44"/>
    </location>
</feature>
<proteinExistence type="predicted"/>
<protein>
    <submittedName>
        <fullName evidence="2">Uncharacterized protein</fullName>
    </submittedName>
</protein>
<organism evidence="2 3">
    <name type="scientific">Pyronema omphalodes (strain CBS 100304)</name>
    <name type="common">Pyronema confluens</name>
    <dbReference type="NCBI Taxonomy" id="1076935"/>
    <lineage>
        <taxon>Eukaryota</taxon>
        <taxon>Fungi</taxon>
        <taxon>Dikarya</taxon>
        <taxon>Ascomycota</taxon>
        <taxon>Pezizomycotina</taxon>
        <taxon>Pezizomycetes</taxon>
        <taxon>Pezizales</taxon>
        <taxon>Pyronemataceae</taxon>
        <taxon>Pyronema</taxon>
    </lineage>
</organism>